<feature type="transmembrane region" description="Helical" evidence="1">
    <location>
        <begin position="46"/>
        <end position="67"/>
    </location>
</feature>
<sequence>MSRNIKIAISFGIAFVLGLPFKWIFYKSEVAGINIFKIFDYGISNLFFAFSTLAVNTLIIFGIIRLIEKVWNSISVKPN</sequence>
<evidence type="ECO:0000313" key="2">
    <source>
        <dbReference type="EMBL" id="MBK3493958.1"/>
    </source>
</evidence>
<dbReference type="RefSeq" id="WP_200747960.1">
    <property type="nucleotide sequence ID" value="NZ_JAEOAH010000003.1"/>
</dbReference>
<evidence type="ECO:0000256" key="1">
    <source>
        <dbReference type="SAM" id="Phobius"/>
    </source>
</evidence>
<dbReference type="EMBL" id="JAEOAH010000003">
    <property type="protein sequence ID" value="MBK3493958.1"/>
    <property type="molecule type" value="Genomic_DNA"/>
</dbReference>
<reference evidence="2 3" key="1">
    <citation type="submission" date="2020-12" db="EMBL/GenBank/DDBJ databases">
        <title>YIM B01967 draft genome.</title>
        <authorList>
            <person name="Yan X."/>
        </authorList>
    </citation>
    <scope>NUCLEOTIDE SEQUENCE [LARGE SCALE GENOMIC DNA]</scope>
    <source>
        <strain evidence="2 3">YIM B01967</strain>
    </source>
</reference>
<name>A0ABS1H3G2_9BACL</name>
<keyword evidence="3" id="KW-1185">Reference proteome</keyword>
<protein>
    <submittedName>
        <fullName evidence="2">Uncharacterized protein</fullName>
    </submittedName>
</protein>
<keyword evidence="1" id="KW-0472">Membrane</keyword>
<comment type="caution">
    <text evidence="2">The sequence shown here is derived from an EMBL/GenBank/DDBJ whole genome shotgun (WGS) entry which is preliminary data.</text>
</comment>
<organism evidence="2 3">
    <name type="scientific">Viridibacillus soli</name>
    <dbReference type="NCBI Taxonomy" id="2798301"/>
    <lineage>
        <taxon>Bacteria</taxon>
        <taxon>Bacillati</taxon>
        <taxon>Bacillota</taxon>
        <taxon>Bacilli</taxon>
        <taxon>Bacillales</taxon>
        <taxon>Caryophanaceae</taxon>
        <taxon>Viridibacillus</taxon>
    </lineage>
</organism>
<proteinExistence type="predicted"/>
<keyword evidence="1" id="KW-0812">Transmembrane</keyword>
<evidence type="ECO:0000313" key="3">
    <source>
        <dbReference type="Proteomes" id="UP000618943"/>
    </source>
</evidence>
<gene>
    <name evidence="2" type="ORF">JFL43_03610</name>
</gene>
<keyword evidence="1" id="KW-1133">Transmembrane helix</keyword>
<dbReference type="Proteomes" id="UP000618943">
    <property type="component" value="Unassembled WGS sequence"/>
</dbReference>
<accession>A0ABS1H3G2</accession>
<feature type="transmembrane region" description="Helical" evidence="1">
    <location>
        <begin position="7"/>
        <end position="26"/>
    </location>
</feature>